<evidence type="ECO:0000313" key="1">
    <source>
        <dbReference type="EMBL" id="RPD54561.1"/>
    </source>
</evidence>
<evidence type="ECO:0000313" key="2">
    <source>
        <dbReference type="Proteomes" id="UP000313359"/>
    </source>
</evidence>
<sequence length="372" mass="41743">MTTSDGHPAFLNLAVELQVWILLGLRLGDLTRCTRVCKALRSFITSEVALQYKMELDRGGMVDGPSRDVSLTMKLEKLRVRKAAWDTGFPLHTVQLALPLRGGCFPGGFFMYSERKGADSEVWRLHRPAWPELETSGGLEQKVALLTTHEGLDPALSASSRTLPCAINPEEDLVVFGRDNLAPDGTPYCVIYDISRHKIIDSPWISQLGPFDDYVRPPTRNRIQAVGDLLLWSRVSVFYRGRAELRVVNWKTGVIVWRSHWPNPGRCISLNPSHVLVVDHRGLFIYGFDPHASATTLLEWAGDNYLLHLAFPAFSIRLAEIFSVGCCQPGSRYFKSDRPFFLEDPDIAVLAVSFWCHHESLAFVIPIATINA</sequence>
<reference evidence="1" key="1">
    <citation type="journal article" date="2018" name="Genome Biol. Evol.">
        <title>Genomics and development of Lentinus tigrinus, a white-rot wood-decaying mushroom with dimorphic fruiting bodies.</title>
        <authorList>
            <person name="Wu B."/>
            <person name="Xu Z."/>
            <person name="Knudson A."/>
            <person name="Carlson A."/>
            <person name="Chen N."/>
            <person name="Kovaka S."/>
            <person name="LaButti K."/>
            <person name="Lipzen A."/>
            <person name="Pennachio C."/>
            <person name="Riley R."/>
            <person name="Schakwitz W."/>
            <person name="Umezawa K."/>
            <person name="Ohm R.A."/>
            <person name="Grigoriev I.V."/>
            <person name="Nagy L.G."/>
            <person name="Gibbons J."/>
            <person name="Hibbett D."/>
        </authorList>
    </citation>
    <scope>NUCLEOTIDE SEQUENCE [LARGE SCALE GENOMIC DNA]</scope>
    <source>
        <strain evidence="1">ALCF2SS1-6</strain>
    </source>
</reference>
<name>A0A5C2RTM4_9APHY</name>
<dbReference type="SUPFAM" id="SSF81383">
    <property type="entry name" value="F-box domain"/>
    <property type="match status" value="1"/>
</dbReference>
<dbReference type="EMBL" id="ML122304">
    <property type="protein sequence ID" value="RPD54561.1"/>
    <property type="molecule type" value="Genomic_DNA"/>
</dbReference>
<protein>
    <recommendedName>
        <fullName evidence="3">F-box domain-containing protein</fullName>
    </recommendedName>
</protein>
<gene>
    <name evidence="1" type="ORF">L227DRAFT_616050</name>
</gene>
<keyword evidence="2" id="KW-1185">Reference proteome</keyword>
<dbReference type="AlphaFoldDB" id="A0A5C2RTM4"/>
<accession>A0A5C2RTM4</accession>
<proteinExistence type="predicted"/>
<dbReference type="Proteomes" id="UP000313359">
    <property type="component" value="Unassembled WGS sequence"/>
</dbReference>
<dbReference type="OrthoDB" id="2747824at2759"/>
<dbReference type="InterPro" id="IPR036047">
    <property type="entry name" value="F-box-like_dom_sf"/>
</dbReference>
<evidence type="ECO:0008006" key="3">
    <source>
        <dbReference type="Google" id="ProtNLM"/>
    </source>
</evidence>
<organism evidence="1 2">
    <name type="scientific">Lentinus tigrinus ALCF2SS1-6</name>
    <dbReference type="NCBI Taxonomy" id="1328759"/>
    <lineage>
        <taxon>Eukaryota</taxon>
        <taxon>Fungi</taxon>
        <taxon>Dikarya</taxon>
        <taxon>Basidiomycota</taxon>
        <taxon>Agaricomycotina</taxon>
        <taxon>Agaricomycetes</taxon>
        <taxon>Polyporales</taxon>
        <taxon>Polyporaceae</taxon>
        <taxon>Lentinus</taxon>
    </lineage>
</organism>